<name>A0A8J8NB10_HALGN</name>
<dbReference type="EMBL" id="RRYP01029736">
    <property type="protein sequence ID" value="TNV71707.1"/>
    <property type="molecule type" value="Genomic_DNA"/>
</dbReference>
<reference evidence="1" key="1">
    <citation type="submission" date="2019-06" db="EMBL/GenBank/DDBJ databases">
        <authorList>
            <person name="Zheng W."/>
        </authorList>
    </citation>
    <scope>NUCLEOTIDE SEQUENCE</scope>
    <source>
        <strain evidence="1">QDHG01</strain>
    </source>
</reference>
<gene>
    <name evidence="1" type="ORF">FGO68_gene6853</name>
</gene>
<accession>A0A8J8NB10</accession>
<evidence type="ECO:0000313" key="1">
    <source>
        <dbReference type="EMBL" id="TNV71707.1"/>
    </source>
</evidence>
<organism evidence="1 2">
    <name type="scientific">Halteria grandinella</name>
    <dbReference type="NCBI Taxonomy" id="5974"/>
    <lineage>
        <taxon>Eukaryota</taxon>
        <taxon>Sar</taxon>
        <taxon>Alveolata</taxon>
        <taxon>Ciliophora</taxon>
        <taxon>Intramacronucleata</taxon>
        <taxon>Spirotrichea</taxon>
        <taxon>Stichotrichia</taxon>
        <taxon>Sporadotrichida</taxon>
        <taxon>Halteriidae</taxon>
        <taxon>Halteria</taxon>
    </lineage>
</organism>
<sequence length="67" mass="7491">MLNTTHRNVIARSMAFHPHLDNMLAMGALNWITDMRSAGWDLNIHERPNDAQPDCEALSIQGAGYSL</sequence>
<dbReference type="Proteomes" id="UP000785679">
    <property type="component" value="Unassembled WGS sequence"/>
</dbReference>
<protein>
    <submittedName>
        <fullName evidence="1">Uncharacterized protein</fullName>
    </submittedName>
</protein>
<keyword evidence="2" id="KW-1185">Reference proteome</keyword>
<comment type="caution">
    <text evidence="1">The sequence shown here is derived from an EMBL/GenBank/DDBJ whole genome shotgun (WGS) entry which is preliminary data.</text>
</comment>
<dbReference type="AlphaFoldDB" id="A0A8J8NB10"/>
<evidence type="ECO:0000313" key="2">
    <source>
        <dbReference type="Proteomes" id="UP000785679"/>
    </source>
</evidence>
<proteinExistence type="predicted"/>